<dbReference type="PANTHER" id="PTHR48480:SF2">
    <property type="entry name" value="PEPTIDASE D"/>
    <property type="match status" value="1"/>
</dbReference>
<evidence type="ECO:0000256" key="2">
    <source>
        <dbReference type="ARBA" id="ARBA00011738"/>
    </source>
</evidence>
<gene>
    <name evidence="18" type="ORF">AMON00008_LOCUS12541</name>
</gene>
<evidence type="ECO:0000259" key="17">
    <source>
        <dbReference type="SMART" id="SM01011"/>
    </source>
</evidence>
<evidence type="ECO:0000256" key="10">
    <source>
        <dbReference type="ARBA" id="ARBA00044051"/>
    </source>
</evidence>
<proteinExistence type="inferred from homology"/>
<dbReference type="CDD" id="cd01087">
    <property type="entry name" value="Prolidase"/>
    <property type="match status" value="1"/>
</dbReference>
<dbReference type="PANTHER" id="PTHR48480">
    <property type="match status" value="1"/>
</dbReference>
<dbReference type="GO" id="GO:0102009">
    <property type="term" value="F:proline dipeptidase activity"/>
    <property type="evidence" value="ECO:0007669"/>
    <property type="project" value="UniProtKB-EC"/>
</dbReference>
<keyword evidence="4 16" id="KW-0479">Metal-binding</keyword>
<evidence type="ECO:0000256" key="11">
    <source>
        <dbReference type="ARBA" id="ARBA00044141"/>
    </source>
</evidence>
<sequence length="625" mass="69753">MTGSVLFAVSAPSCGPRPRLAPSIRTAGSSRAVASKARGDPALLGLAGGLLAAGSVVRRCRGKARRPRLLAAPRRAGSSPAFFDLQGSLRGAPRGRGPGRPRGRTAVKEANTVVEDGRSYFQMGADTLRVPFSMHQRHRERLLARLRPELGTEDGHCCVLLEGGGELPVYDTDTVWDFKQESNFQWLFGVREPGCFGALDVASGEALLFVPRLPEEYEAWMGPRRTTDWFRETYEVDKVFFVDEMPQVLEKELQAEKLLVYHGKNRDSGLRLREPRFAGSKSFEFLRDGRLWDALAECRVLKDEDEIAILQFVNDVSSDAHVAVMRGLRPGVPEYAAEADFRHYAFLRGCARVGYHCICPSGSRCAVLHYGHAAFPNAEEVLPGEMKLHDMGAEYHCYTADITCTFPVDGRFTEPQRTVYEAVWEATLAVERSLRPGVSYREMHLLSERTLLDYMVQAGLFVGPVEEMLERHLMSHFMPHGLGHSLGLDVHDVGGYPPGEQRQDDPRVEQNLRCGRALLEGMVITVEPGFYFVDYLIERALSDPDKARFIVSERLEELRPVGGVRIEDDVLVTDKGCRVLTRVPRTVEEVEAVMAGGAWEARERPFREYHASDSESAADFLLKGQ</sequence>
<keyword evidence="7" id="KW-0482">Metalloprotease</keyword>
<dbReference type="InterPro" id="IPR029149">
    <property type="entry name" value="Creatin/AminoP/Spt16_N"/>
</dbReference>
<comment type="similarity">
    <text evidence="9">Belongs to the peptidase M24B family. Eukaryotic-type prolidase subfamily.</text>
</comment>
<dbReference type="Pfam" id="PF00557">
    <property type="entry name" value="Peptidase_M24"/>
    <property type="match status" value="1"/>
</dbReference>
<keyword evidence="8" id="KW-0464">Manganese</keyword>
<evidence type="ECO:0000256" key="12">
    <source>
        <dbReference type="ARBA" id="ARBA00044252"/>
    </source>
</evidence>
<dbReference type="GO" id="GO:0030145">
    <property type="term" value="F:manganese ion binding"/>
    <property type="evidence" value="ECO:0007669"/>
    <property type="project" value="InterPro"/>
</dbReference>
<dbReference type="AlphaFoldDB" id="A0A7S4V2M7"/>
<dbReference type="EC" id="3.4.13.9" evidence="10"/>
<accession>A0A7S4V2M7</accession>
<comment type="catalytic activity">
    <reaction evidence="15">
        <text>Xaa-L-Pro dipeptide + H2O = an L-alpha-amino acid + L-proline</text>
        <dbReference type="Rhea" id="RHEA:76407"/>
        <dbReference type="ChEBI" id="CHEBI:15377"/>
        <dbReference type="ChEBI" id="CHEBI:59869"/>
        <dbReference type="ChEBI" id="CHEBI:60039"/>
        <dbReference type="ChEBI" id="CHEBI:195196"/>
        <dbReference type="EC" id="3.4.13.9"/>
    </reaction>
</comment>
<organism evidence="18">
    <name type="scientific">Alexandrium monilatum</name>
    <dbReference type="NCBI Taxonomy" id="311494"/>
    <lineage>
        <taxon>Eukaryota</taxon>
        <taxon>Sar</taxon>
        <taxon>Alveolata</taxon>
        <taxon>Dinophyceae</taxon>
        <taxon>Gonyaulacales</taxon>
        <taxon>Pyrocystaceae</taxon>
        <taxon>Alexandrium</taxon>
    </lineage>
</organism>
<evidence type="ECO:0000256" key="14">
    <source>
        <dbReference type="ARBA" id="ARBA00044351"/>
    </source>
</evidence>
<evidence type="ECO:0000256" key="16">
    <source>
        <dbReference type="RuleBase" id="RU000590"/>
    </source>
</evidence>
<feature type="domain" description="Aminopeptidase P N-terminal" evidence="17">
    <location>
        <begin position="130"/>
        <end position="269"/>
    </location>
</feature>
<dbReference type="GO" id="GO:0070006">
    <property type="term" value="F:metalloaminopeptidase activity"/>
    <property type="evidence" value="ECO:0007669"/>
    <property type="project" value="InterPro"/>
</dbReference>
<dbReference type="EMBL" id="HBNR01018911">
    <property type="protein sequence ID" value="CAE4572922.1"/>
    <property type="molecule type" value="Transcribed_RNA"/>
</dbReference>
<evidence type="ECO:0000256" key="9">
    <source>
        <dbReference type="ARBA" id="ARBA00043990"/>
    </source>
</evidence>
<name>A0A7S4V2M7_9DINO</name>
<dbReference type="Gene3D" id="3.40.350.10">
    <property type="entry name" value="Creatinase/prolidase N-terminal domain"/>
    <property type="match status" value="1"/>
</dbReference>
<dbReference type="Pfam" id="PF05195">
    <property type="entry name" value="AMP_N"/>
    <property type="match status" value="1"/>
</dbReference>
<dbReference type="PROSITE" id="PS00491">
    <property type="entry name" value="PROLINE_PEPTIDASE"/>
    <property type="match status" value="1"/>
</dbReference>
<evidence type="ECO:0000256" key="8">
    <source>
        <dbReference type="ARBA" id="ARBA00023211"/>
    </source>
</evidence>
<evidence type="ECO:0000256" key="1">
    <source>
        <dbReference type="ARBA" id="ARBA00001936"/>
    </source>
</evidence>
<evidence type="ECO:0000256" key="7">
    <source>
        <dbReference type="ARBA" id="ARBA00023049"/>
    </source>
</evidence>
<evidence type="ECO:0000256" key="4">
    <source>
        <dbReference type="ARBA" id="ARBA00022723"/>
    </source>
</evidence>
<keyword evidence="6" id="KW-0224">Dipeptidase</keyword>
<evidence type="ECO:0000256" key="5">
    <source>
        <dbReference type="ARBA" id="ARBA00022801"/>
    </source>
</evidence>
<evidence type="ECO:0000256" key="15">
    <source>
        <dbReference type="ARBA" id="ARBA00048994"/>
    </source>
</evidence>
<dbReference type="SUPFAM" id="SSF53092">
    <property type="entry name" value="Creatinase/prolidase N-terminal domain"/>
    <property type="match status" value="1"/>
</dbReference>
<dbReference type="InterPro" id="IPR001131">
    <property type="entry name" value="Peptidase_M24B_aminopep-P_CS"/>
</dbReference>
<evidence type="ECO:0000313" key="18">
    <source>
        <dbReference type="EMBL" id="CAE4572922.1"/>
    </source>
</evidence>
<protein>
    <recommendedName>
        <fullName evidence="11">Xaa-Pro dipeptidase</fullName>
        <ecNumber evidence="10">3.4.13.9</ecNumber>
    </recommendedName>
    <alternativeName>
        <fullName evidence="14">Imidodipeptidase</fullName>
    </alternativeName>
    <alternativeName>
        <fullName evidence="12">Peptidase D</fullName>
    </alternativeName>
    <alternativeName>
        <fullName evidence="13">Proline dipeptidase</fullName>
    </alternativeName>
</protein>
<evidence type="ECO:0000256" key="3">
    <source>
        <dbReference type="ARBA" id="ARBA00022670"/>
    </source>
</evidence>
<dbReference type="GO" id="GO:0006508">
    <property type="term" value="P:proteolysis"/>
    <property type="evidence" value="ECO:0007669"/>
    <property type="project" value="UniProtKB-KW"/>
</dbReference>
<dbReference type="InterPro" id="IPR036005">
    <property type="entry name" value="Creatinase/aminopeptidase-like"/>
</dbReference>
<dbReference type="SMART" id="SM01011">
    <property type="entry name" value="AMP_N"/>
    <property type="match status" value="1"/>
</dbReference>
<dbReference type="Gene3D" id="3.90.230.10">
    <property type="entry name" value="Creatinase/methionine aminopeptidase superfamily"/>
    <property type="match status" value="1"/>
</dbReference>
<evidence type="ECO:0000256" key="6">
    <source>
        <dbReference type="ARBA" id="ARBA00022997"/>
    </source>
</evidence>
<comment type="cofactor">
    <cofactor evidence="1">
        <name>Mn(2+)</name>
        <dbReference type="ChEBI" id="CHEBI:29035"/>
    </cofactor>
</comment>
<dbReference type="InterPro" id="IPR052433">
    <property type="entry name" value="X-Pro_dipept-like"/>
</dbReference>
<evidence type="ECO:0000256" key="13">
    <source>
        <dbReference type="ARBA" id="ARBA00044284"/>
    </source>
</evidence>
<dbReference type="InterPro" id="IPR000994">
    <property type="entry name" value="Pept_M24"/>
</dbReference>
<dbReference type="InterPro" id="IPR007865">
    <property type="entry name" value="Aminopep_P_N"/>
</dbReference>
<dbReference type="SUPFAM" id="SSF55920">
    <property type="entry name" value="Creatinase/aminopeptidase"/>
    <property type="match status" value="1"/>
</dbReference>
<keyword evidence="5" id="KW-0378">Hydrolase</keyword>
<reference evidence="18" key="1">
    <citation type="submission" date="2021-01" db="EMBL/GenBank/DDBJ databases">
        <authorList>
            <person name="Corre E."/>
            <person name="Pelletier E."/>
            <person name="Niang G."/>
            <person name="Scheremetjew M."/>
            <person name="Finn R."/>
            <person name="Kale V."/>
            <person name="Holt S."/>
            <person name="Cochrane G."/>
            <person name="Meng A."/>
            <person name="Brown T."/>
            <person name="Cohen L."/>
        </authorList>
    </citation>
    <scope>NUCLEOTIDE SEQUENCE</scope>
    <source>
        <strain evidence="18">CCMP3105</strain>
    </source>
</reference>
<comment type="subunit">
    <text evidence="2">Homodimer.</text>
</comment>
<keyword evidence="3" id="KW-0645">Protease</keyword>